<dbReference type="GO" id="GO:0016020">
    <property type="term" value="C:membrane"/>
    <property type="evidence" value="ECO:0007669"/>
    <property type="project" value="UniProtKB-SubCell"/>
</dbReference>
<name>A0A382BTI1_9ZZZZ</name>
<dbReference type="PANTHER" id="PTHR43507">
    <property type="entry name" value="NADH-UBIQUINONE OXIDOREDUCTASE CHAIN 4"/>
    <property type="match status" value="1"/>
</dbReference>
<dbReference type="GO" id="GO:0042773">
    <property type="term" value="P:ATP synthesis coupled electron transport"/>
    <property type="evidence" value="ECO:0007669"/>
    <property type="project" value="InterPro"/>
</dbReference>
<feature type="transmembrane region" description="Helical" evidence="6">
    <location>
        <begin position="6"/>
        <end position="23"/>
    </location>
</feature>
<comment type="subcellular location">
    <subcellularLocation>
        <location evidence="1">Membrane</location>
        <topology evidence="1">Multi-pass membrane protein</topology>
    </subcellularLocation>
</comment>
<proteinExistence type="inferred from homology"/>
<keyword evidence="3 6" id="KW-0812">Transmembrane</keyword>
<feature type="domain" description="NADH:quinone oxidoreductase/Mrp antiporter transmembrane" evidence="7">
    <location>
        <begin position="127"/>
        <end position="421"/>
    </location>
</feature>
<feature type="transmembrane region" description="Helical" evidence="6">
    <location>
        <begin position="303"/>
        <end position="325"/>
    </location>
</feature>
<dbReference type="PANTHER" id="PTHR43507:SF1">
    <property type="entry name" value="NADH-UBIQUINONE OXIDOREDUCTASE CHAIN 4"/>
    <property type="match status" value="1"/>
</dbReference>
<dbReference type="InterPro" id="IPR001750">
    <property type="entry name" value="ND/Mrp_TM"/>
</dbReference>
<dbReference type="Pfam" id="PF00361">
    <property type="entry name" value="Proton_antipo_M"/>
    <property type="match status" value="1"/>
</dbReference>
<comment type="similarity">
    <text evidence="2">Belongs to the complex I subunit 4 family.</text>
</comment>
<sequence length="492" mass="52928">MLTAVVFLPLAGAIAIIAFLGNNNPRDVKWFAAGIGIAEFALSIIVFAKYDHATGGFQLADRYVDWVPLMQIQYHLAIDGLSAPLILLTGLLGLAAIYSSWSVATRHKEYFAWLLMLQTAVMGVFAAQDFILFFIFWELELIPMFFLISIWGSGRKEYSAMKFLLFTFTGSAFMLVGLLTVFFSVNTFDMTQLVGMDLSDLLLPSQLVFAFFFIGFAIKLPIWPVHTWLPDAHTDAPTAVSVMLAGVLLKMGGYGLIRINVSMFPDVAVDAAVPMATLAVVSILYGAMVTFRQSDLKRLVANSSVSHMGFVLLGISSIGATAGNLSPVGLTGAAMQMFTHGTITGLLFVIVGVVYDKAHTRHIPDLGGLAARMPIAATAFMIAGLASLGLPGTSGFAAEIMVFLGTFPAHGVVTALATVGVLMAAGYVLWMVQRVLFGPQHERWTHLTDVSPVEAVAPTILMAAILIVGIYPAMLSDVFKAGINDLFPRLIG</sequence>
<evidence type="ECO:0000256" key="4">
    <source>
        <dbReference type="ARBA" id="ARBA00022989"/>
    </source>
</evidence>
<dbReference type="PRINTS" id="PR01437">
    <property type="entry name" value="NUOXDRDTASE4"/>
</dbReference>
<evidence type="ECO:0000313" key="8">
    <source>
        <dbReference type="EMBL" id="SVB16954.1"/>
    </source>
</evidence>
<feature type="transmembrane region" description="Helical" evidence="6">
    <location>
        <begin position="238"/>
        <end position="259"/>
    </location>
</feature>
<dbReference type="GO" id="GO:0048039">
    <property type="term" value="F:ubiquinone binding"/>
    <property type="evidence" value="ECO:0007669"/>
    <property type="project" value="TreeGrafter"/>
</dbReference>
<keyword evidence="5 6" id="KW-0472">Membrane</keyword>
<dbReference type="InterPro" id="IPR010227">
    <property type="entry name" value="NADH_Q_OxRdtase_chainM/4"/>
</dbReference>
<feature type="transmembrane region" description="Helical" evidence="6">
    <location>
        <begin position="133"/>
        <end position="151"/>
    </location>
</feature>
<reference evidence="8" key="1">
    <citation type="submission" date="2018-05" db="EMBL/GenBank/DDBJ databases">
        <authorList>
            <person name="Lanie J.A."/>
            <person name="Ng W.-L."/>
            <person name="Kazmierczak K.M."/>
            <person name="Andrzejewski T.M."/>
            <person name="Davidsen T.M."/>
            <person name="Wayne K.J."/>
            <person name="Tettelin H."/>
            <person name="Glass J.I."/>
            <person name="Rusch D."/>
            <person name="Podicherti R."/>
            <person name="Tsui H.-C.T."/>
            <person name="Winkler M.E."/>
        </authorList>
    </citation>
    <scope>NUCLEOTIDE SEQUENCE</scope>
</reference>
<evidence type="ECO:0000256" key="5">
    <source>
        <dbReference type="ARBA" id="ARBA00023136"/>
    </source>
</evidence>
<dbReference type="EMBL" id="UINC01031232">
    <property type="protein sequence ID" value="SVB16954.1"/>
    <property type="molecule type" value="Genomic_DNA"/>
</dbReference>
<feature type="transmembrane region" description="Helical" evidence="6">
    <location>
        <begin position="30"/>
        <end position="50"/>
    </location>
</feature>
<feature type="transmembrane region" description="Helical" evidence="6">
    <location>
        <begin position="205"/>
        <end position="226"/>
    </location>
</feature>
<dbReference type="GO" id="GO:0008137">
    <property type="term" value="F:NADH dehydrogenase (ubiquinone) activity"/>
    <property type="evidence" value="ECO:0007669"/>
    <property type="project" value="InterPro"/>
</dbReference>
<evidence type="ECO:0000259" key="7">
    <source>
        <dbReference type="Pfam" id="PF00361"/>
    </source>
</evidence>
<dbReference type="NCBIfam" id="TIGR01972">
    <property type="entry name" value="NDH_I_M"/>
    <property type="match status" value="1"/>
</dbReference>
<organism evidence="8">
    <name type="scientific">marine metagenome</name>
    <dbReference type="NCBI Taxonomy" id="408172"/>
    <lineage>
        <taxon>unclassified sequences</taxon>
        <taxon>metagenomes</taxon>
        <taxon>ecological metagenomes</taxon>
    </lineage>
</organism>
<feature type="transmembrane region" description="Helical" evidence="6">
    <location>
        <begin position="163"/>
        <end position="185"/>
    </location>
</feature>
<feature type="transmembrane region" description="Helical" evidence="6">
    <location>
        <begin position="375"/>
        <end position="397"/>
    </location>
</feature>
<feature type="transmembrane region" description="Helical" evidence="6">
    <location>
        <begin position="453"/>
        <end position="474"/>
    </location>
</feature>
<gene>
    <name evidence="8" type="ORF">METZ01_LOCUS169808</name>
</gene>
<protein>
    <recommendedName>
        <fullName evidence="7">NADH:quinone oxidoreductase/Mrp antiporter transmembrane domain-containing protein</fullName>
    </recommendedName>
</protein>
<feature type="transmembrane region" description="Helical" evidence="6">
    <location>
        <begin position="409"/>
        <end position="432"/>
    </location>
</feature>
<keyword evidence="4 6" id="KW-1133">Transmembrane helix</keyword>
<dbReference type="AlphaFoldDB" id="A0A382BTI1"/>
<dbReference type="GO" id="GO:0015990">
    <property type="term" value="P:electron transport coupled proton transport"/>
    <property type="evidence" value="ECO:0007669"/>
    <property type="project" value="TreeGrafter"/>
</dbReference>
<evidence type="ECO:0000256" key="3">
    <source>
        <dbReference type="ARBA" id="ARBA00022692"/>
    </source>
</evidence>
<feature type="transmembrane region" description="Helical" evidence="6">
    <location>
        <begin position="110"/>
        <end position="127"/>
    </location>
</feature>
<feature type="transmembrane region" description="Helical" evidence="6">
    <location>
        <begin position="337"/>
        <end position="355"/>
    </location>
</feature>
<evidence type="ECO:0000256" key="2">
    <source>
        <dbReference type="ARBA" id="ARBA00009025"/>
    </source>
</evidence>
<dbReference type="InterPro" id="IPR003918">
    <property type="entry name" value="NADH_UbQ_OxRdtase"/>
</dbReference>
<dbReference type="GO" id="GO:0003954">
    <property type="term" value="F:NADH dehydrogenase activity"/>
    <property type="evidence" value="ECO:0007669"/>
    <property type="project" value="TreeGrafter"/>
</dbReference>
<accession>A0A382BTI1</accession>
<evidence type="ECO:0000256" key="6">
    <source>
        <dbReference type="SAM" id="Phobius"/>
    </source>
</evidence>
<evidence type="ECO:0000256" key="1">
    <source>
        <dbReference type="ARBA" id="ARBA00004141"/>
    </source>
</evidence>
<feature type="transmembrane region" description="Helical" evidence="6">
    <location>
        <begin position="271"/>
        <end position="291"/>
    </location>
</feature>
<feature type="transmembrane region" description="Helical" evidence="6">
    <location>
        <begin position="72"/>
        <end position="98"/>
    </location>
</feature>